<protein>
    <submittedName>
        <fullName evidence="1">Uncharacterized protein</fullName>
    </submittedName>
</protein>
<evidence type="ECO:0000313" key="2">
    <source>
        <dbReference type="Proteomes" id="UP000318420"/>
    </source>
</evidence>
<dbReference type="EMBL" id="MK838116">
    <property type="protein sequence ID" value="QDH47106.1"/>
    <property type="molecule type" value="Genomic_DNA"/>
</dbReference>
<sequence>MSIANIAGQEALTLSEKVSSFFSELSLGIDKFNARNFNKSVHVIKDGGLFNTLRHKNNYFDIAYKHIQSPVLFNPAKCSFQEYVELCLQAIGAMQIATTGCESVYRGLKLAAAKGQVPVAMFNHDTMTLIFDLKAKTDLVFTVGNPSTRPVSELYPNWTIGKDIFDNFNRVAGKLNARDAEMLAKSADEVIRMADLLKRKILEQEISLSEPQQEILNESLNTLAQAVQYVGFITEQLSNLTAIMTNHVIQLPKLN</sequence>
<accession>A0A514A1I8</accession>
<keyword evidence="2" id="KW-1185">Reference proteome</keyword>
<dbReference type="Proteomes" id="UP000318420">
    <property type="component" value="Segment"/>
</dbReference>
<name>A0A514A1I8_9CAUD</name>
<evidence type="ECO:0000313" key="1">
    <source>
        <dbReference type="EMBL" id="QDH47106.1"/>
    </source>
</evidence>
<gene>
    <name evidence="1" type="ORF">LAh10_136</name>
</gene>
<proteinExistence type="predicted"/>
<organism evidence="1 2">
    <name type="scientific">Aeromonas phage LAh10</name>
    <dbReference type="NCBI Taxonomy" id="2591025"/>
    <lineage>
        <taxon>Viruses</taxon>
        <taxon>Duplodnaviria</taxon>
        <taxon>Heunggongvirae</taxon>
        <taxon>Uroviricota</taxon>
        <taxon>Caudoviricetes</taxon>
        <taxon>Chimalliviridae</taxon>
        <taxon>Ludhianavirus</taxon>
        <taxon>Ludhianavirus LAh10</taxon>
    </lineage>
</organism>
<reference evidence="1 2" key="1">
    <citation type="submission" date="2019-04" db="EMBL/GenBank/DDBJ databases">
        <title>Novel bacteriophages capable of disrupting biofilms from clinical strains of Aeromonas hydrophila with intrinsic antibiotic resistance.</title>
        <authorList>
            <person name="Kabwe M."/>
            <person name="Brown T.L."/>
            <person name="Speirs L."/>
            <person name="Ku H."/>
            <person name="Leach M."/>
            <person name="Chan H.T."/>
            <person name="Petrovski S."/>
            <person name="Lock P."/>
            <person name="Tucci J."/>
        </authorList>
    </citation>
    <scope>NUCLEOTIDE SEQUENCE [LARGE SCALE GENOMIC DNA]</scope>
</reference>